<evidence type="ECO:0000256" key="6">
    <source>
        <dbReference type="ARBA" id="ARBA00022884"/>
    </source>
</evidence>
<dbReference type="EC" id="2.1.1.-" evidence="12"/>
<keyword evidence="5 11" id="KW-0949">S-adenosyl-L-methionine</keyword>
<keyword evidence="8" id="KW-0805">Transcription regulation</keyword>
<dbReference type="EMBL" id="JACSDY010000006">
    <property type="protein sequence ID" value="KAF7425438.1"/>
    <property type="molecule type" value="Genomic_DNA"/>
</dbReference>
<evidence type="ECO:0000313" key="16">
    <source>
        <dbReference type="Proteomes" id="UP000600918"/>
    </source>
</evidence>
<evidence type="ECO:0000256" key="3">
    <source>
        <dbReference type="ARBA" id="ARBA00022603"/>
    </source>
</evidence>
<dbReference type="PROSITE" id="PS51689">
    <property type="entry name" value="SAM_RNA_A_N6_MT"/>
    <property type="match status" value="1"/>
</dbReference>
<dbReference type="FunFam" id="3.40.50.150:FF:000109">
    <property type="entry name" value="rRNA adenine N(6)-methyltransferase"/>
    <property type="match status" value="1"/>
</dbReference>
<evidence type="ECO:0000256" key="9">
    <source>
        <dbReference type="ARBA" id="ARBA00023128"/>
    </source>
</evidence>
<dbReference type="SUPFAM" id="SSF53335">
    <property type="entry name" value="S-adenosyl-L-methionine-dependent methyltransferases"/>
    <property type="match status" value="1"/>
</dbReference>
<dbReference type="InterPro" id="IPR001737">
    <property type="entry name" value="KsgA/Erm"/>
</dbReference>
<organism evidence="15 16">
    <name type="scientific">Vespula pensylvanica</name>
    <name type="common">Western yellow jacket</name>
    <name type="synonym">Wasp</name>
    <dbReference type="NCBI Taxonomy" id="30213"/>
    <lineage>
        <taxon>Eukaryota</taxon>
        <taxon>Metazoa</taxon>
        <taxon>Ecdysozoa</taxon>
        <taxon>Arthropoda</taxon>
        <taxon>Hexapoda</taxon>
        <taxon>Insecta</taxon>
        <taxon>Pterygota</taxon>
        <taxon>Neoptera</taxon>
        <taxon>Endopterygota</taxon>
        <taxon>Hymenoptera</taxon>
        <taxon>Apocrita</taxon>
        <taxon>Aculeata</taxon>
        <taxon>Vespoidea</taxon>
        <taxon>Vespidae</taxon>
        <taxon>Vespinae</taxon>
        <taxon>Vespula</taxon>
    </lineage>
</organism>
<dbReference type="GO" id="GO:0006391">
    <property type="term" value="P:transcription initiation at mitochondrial promoter"/>
    <property type="evidence" value="ECO:0007669"/>
    <property type="project" value="TreeGrafter"/>
</dbReference>
<dbReference type="InterPro" id="IPR018628">
    <property type="entry name" value="Coa3_CC"/>
</dbReference>
<feature type="binding site" evidence="11">
    <location>
        <position position="242"/>
    </location>
    <ligand>
        <name>S-adenosyl-L-methionine</name>
        <dbReference type="ChEBI" id="CHEBI:59789"/>
    </ligand>
</feature>
<evidence type="ECO:0000256" key="2">
    <source>
        <dbReference type="ARBA" id="ARBA00022552"/>
    </source>
</evidence>
<evidence type="ECO:0000256" key="4">
    <source>
        <dbReference type="ARBA" id="ARBA00022679"/>
    </source>
</evidence>
<dbReference type="NCBIfam" id="TIGR00755">
    <property type="entry name" value="ksgA"/>
    <property type="match status" value="1"/>
</dbReference>
<comment type="caution">
    <text evidence="15">The sequence shown here is derived from an EMBL/GenBank/DDBJ whole genome shotgun (WGS) entry which is preliminary data.</text>
</comment>
<dbReference type="Gene3D" id="1.10.8.100">
    <property type="entry name" value="Ribosomal RNA adenine dimethylase-like, domain 2"/>
    <property type="match status" value="1"/>
</dbReference>
<keyword evidence="16" id="KW-1185">Reference proteome</keyword>
<dbReference type="Pfam" id="PF09813">
    <property type="entry name" value="Coa3_cc"/>
    <property type="match status" value="1"/>
</dbReference>
<feature type="binding site" evidence="11">
    <location>
        <position position="212"/>
    </location>
    <ligand>
        <name>S-adenosyl-L-methionine</name>
        <dbReference type="ChEBI" id="CHEBI:59789"/>
    </ligand>
</feature>
<keyword evidence="3 11" id="KW-0489">Methyltransferase</keyword>
<evidence type="ECO:0000256" key="11">
    <source>
        <dbReference type="PROSITE-ProRule" id="PRU01026"/>
    </source>
</evidence>
<comment type="subcellular location">
    <subcellularLocation>
        <location evidence="1">Mitochondrion</location>
    </subcellularLocation>
</comment>
<keyword evidence="10" id="KW-0804">Transcription</keyword>
<dbReference type="Gene3D" id="3.40.50.150">
    <property type="entry name" value="Vaccinia Virus protein VP39"/>
    <property type="match status" value="1"/>
</dbReference>
<evidence type="ECO:0000256" key="13">
    <source>
        <dbReference type="SAM" id="Phobius"/>
    </source>
</evidence>
<keyword evidence="13" id="KW-0472">Membrane</keyword>
<evidence type="ECO:0000256" key="7">
    <source>
        <dbReference type="ARBA" id="ARBA00022946"/>
    </source>
</evidence>
<protein>
    <recommendedName>
        <fullName evidence="12">rRNA adenine N(6)-methyltransferase</fullName>
        <ecNumber evidence="12">2.1.1.-</ecNumber>
    </recommendedName>
</protein>
<dbReference type="GO" id="GO:0003723">
    <property type="term" value="F:RNA binding"/>
    <property type="evidence" value="ECO:0007669"/>
    <property type="project" value="UniProtKB-UniRule"/>
</dbReference>
<keyword evidence="7" id="KW-0809">Transit peptide</keyword>
<feature type="binding site" evidence="11">
    <location>
        <position position="161"/>
    </location>
    <ligand>
        <name>S-adenosyl-L-methionine</name>
        <dbReference type="ChEBI" id="CHEBI:59789"/>
    </ligand>
</feature>
<evidence type="ECO:0000259" key="14">
    <source>
        <dbReference type="SMART" id="SM00650"/>
    </source>
</evidence>
<name>A0A834P237_VESPE</name>
<dbReference type="GO" id="GO:0005759">
    <property type="term" value="C:mitochondrial matrix"/>
    <property type="evidence" value="ECO:0007669"/>
    <property type="project" value="TreeGrafter"/>
</dbReference>
<comment type="similarity">
    <text evidence="11 12">Belongs to the class I-like SAM-binding methyltransferase superfamily. rRNA adenine N(6)-methyltransferase family.</text>
</comment>
<dbReference type="GO" id="GO:0034246">
    <property type="term" value="F:mitochondrial transcription factor activity"/>
    <property type="evidence" value="ECO:0007669"/>
    <property type="project" value="TreeGrafter"/>
</dbReference>
<proteinExistence type="inferred from homology"/>
<accession>A0A834P237</accession>
<feature type="domain" description="Ribosomal RNA adenine methylase transferase N-terminal" evidence="14">
    <location>
        <begin position="141"/>
        <end position="335"/>
    </location>
</feature>
<dbReference type="InterPro" id="IPR011530">
    <property type="entry name" value="rRNA_adenine_dimethylase"/>
</dbReference>
<keyword evidence="6 11" id="KW-0694">RNA-binding</keyword>
<evidence type="ECO:0000256" key="10">
    <source>
        <dbReference type="ARBA" id="ARBA00023163"/>
    </source>
</evidence>
<keyword evidence="4 11" id="KW-0808">Transferase</keyword>
<keyword evidence="13" id="KW-1133">Transmembrane helix</keyword>
<keyword evidence="13" id="KW-0812">Transmembrane</keyword>
<dbReference type="InterPro" id="IPR020596">
    <property type="entry name" value="rRNA_Ade_Mease_Trfase_CS"/>
</dbReference>
<feature type="binding site" evidence="11">
    <location>
        <position position="134"/>
    </location>
    <ligand>
        <name>S-adenosyl-L-methionine</name>
        <dbReference type="ChEBI" id="CHEBI:59789"/>
    </ligand>
</feature>
<dbReference type="GO" id="GO:0000179">
    <property type="term" value="F:rRNA (adenine-N6,N6-)-dimethyltransferase activity"/>
    <property type="evidence" value="ECO:0007669"/>
    <property type="project" value="UniProtKB-UniRule"/>
</dbReference>
<evidence type="ECO:0000256" key="1">
    <source>
        <dbReference type="ARBA" id="ARBA00004173"/>
    </source>
</evidence>
<keyword evidence="9" id="KW-0496">Mitochondrion</keyword>
<dbReference type="PANTHER" id="PTHR11727:SF17">
    <property type="entry name" value="DIMETHYLADENOSINE TRANSFERASE 1, MITOCHONDRIAL"/>
    <property type="match status" value="1"/>
</dbReference>
<dbReference type="InterPro" id="IPR023165">
    <property type="entry name" value="rRNA_Ade_diMease-like_C"/>
</dbReference>
<dbReference type="InterPro" id="IPR020598">
    <property type="entry name" value="rRNA_Ade_methylase_Trfase_N"/>
</dbReference>
<dbReference type="Pfam" id="PF00398">
    <property type="entry name" value="RrnaAD"/>
    <property type="match status" value="1"/>
</dbReference>
<dbReference type="Proteomes" id="UP000600918">
    <property type="component" value="Unassembled WGS sequence"/>
</dbReference>
<dbReference type="AlphaFoldDB" id="A0A834P237"/>
<sequence>MDKEWMPKVDLKKDRAKIKNIHISLMNEVEKQNSERVKQLMKLRRSNRILGSILGVTVLSIYFYTIYTVKQEKFLDDFNEPEKIIIPPQTNGLIKKGLKVLYKKMLNIRLPPLPTIKDIIKLYKLSALKHLSQNFLLDERLIDKIIKKAGNLNGSHVVEVGPGPGGLTRSIIRKGPKKLIVVEKDRRFKPTLDMLADSFNCVHGEMDIIYDDIRNLNMNNIFPMEEKKEWLDQVPNIHLIGNLPFNVSTILIIEWLKKISEHSGAWTYGRVKMLLTFQKEVAERLVAEPFDKQRCRLSVMAQAWTQPFLCTIIPGKAFLPKPDVDVGVVAFVPLEQPRTKHEFDIFEKVTRHIFNSRQKYSIKCVGKLFPEYCRQEFSNLVYKLSDLDPTLKSTHLTVEDIDKITTAYKYVIEKHPEISINTLNQLSYVLIQNFAKPYYLKIHILPDIEEC</sequence>
<evidence type="ECO:0000313" key="15">
    <source>
        <dbReference type="EMBL" id="KAF7425438.1"/>
    </source>
</evidence>
<keyword evidence="2 12" id="KW-0698">rRNA processing</keyword>
<evidence type="ECO:0000256" key="8">
    <source>
        <dbReference type="ARBA" id="ARBA00023015"/>
    </source>
</evidence>
<dbReference type="PANTHER" id="PTHR11727">
    <property type="entry name" value="DIMETHYLADENOSINE TRANSFERASE"/>
    <property type="match status" value="1"/>
</dbReference>
<dbReference type="InterPro" id="IPR029063">
    <property type="entry name" value="SAM-dependent_MTases_sf"/>
</dbReference>
<dbReference type="SMART" id="SM00650">
    <property type="entry name" value="rADc"/>
    <property type="match status" value="1"/>
</dbReference>
<dbReference type="PROSITE" id="PS01131">
    <property type="entry name" value="RRNA_A_DIMETH"/>
    <property type="match status" value="1"/>
</dbReference>
<evidence type="ECO:0000256" key="12">
    <source>
        <dbReference type="RuleBase" id="RU362106"/>
    </source>
</evidence>
<feature type="binding site" evidence="11">
    <location>
        <position position="136"/>
    </location>
    <ligand>
        <name>S-adenosyl-L-methionine</name>
        <dbReference type="ChEBI" id="CHEBI:59789"/>
    </ligand>
</feature>
<reference evidence="15" key="1">
    <citation type="journal article" date="2020" name="G3 (Bethesda)">
        <title>High-Quality Assemblies for Three Invasive Social Wasps from the &lt;i&gt;Vespula&lt;/i&gt; Genus.</title>
        <authorList>
            <person name="Harrop T.W.R."/>
            <person name="Guhlin J."/>
            <person name="McLaughlin G.M."/>
            <person name="Permina E."/>
            <person name="Stockwell P."/>
            <person name="Gilligan J."/>
            <person name="Le Lec M.F."/>
            <person name="Gruber M.A.M."/>
            <person name="Quinn O."/>
            <person name="Lovegrove M."/>
            <person name="Duncan E.J."/>
            <person name="Remnant E.J."/>
            <person name="Van Eeckhoven J."/>
            <person name="Graham B."/>
            <person name="Knapp R.A."/>
            <person name="Langford K.W."/>
            <person name="Kronenberg Z."/>
            <person name="Press M.O."/>
            <person name="Eacker S.M."/>
            <person name="Wilson-Rankin E.E."/>
            <person name="Purcell J."/>
            <person name="Lester P.J."/>
            <person name="Dearden P.K."/>
        </authorList>
    </citation>
    <scope>NUCLEOTIDE SEQUENCE</scope>
    <source>
        <strain evidence="15">Volc-1</strain>
    </source>
</reference>
<evidence type="ECO:0000256" key="5">
    <source>
        <dbReference type="ARBA" id="ARBA00022691"/>
    </source>
</evidence>
<feature type="binding site" evidence="11">
    <location>
        <position position="183"/>
    </location>
    <ligand>
        <name>S-adenosyl-L-methionine</name>
        <dbReference type="ChEBI" id="CHEBI:59789"/>
    </ligand>
</feature>
<feature type="transmembrane region" description="Helical" evidence="13">
    <location>
        <begin position="49"/>
        <end position="67"/>
    </location>
</feature>
<gene>
    <name evidence="15" type="ORF">H0235_007876</name>
</gene>